<protein>
    <recommendedName>
        <fullName evidence="1">N-acetyltransferase domain-containing protein</fullName>
    </recommendedName>
</protein>
<evidence type="ECO:0000313" key="3">
    <source>
        <dbReference type="Proteomes" id="UP000199664"/>
    </source>
</evidence>
<dbReference type="Proteomes" id="UP000199664">
    <property type="component" value="Unassembled WGS sequence"/>
</dbReference>
<dbReference type="PANTHER" id="PTHR31435:SF10">
    <property type="entry name" value="BSR4717 PROTEIN"/>
    <property type="match status" value="1"/>
</dbReference>
<gene>
    <name evidence="2" type="ORF">SAMN04515666_1094</name>
</gene>
<dbReference type="InterPro" id="IPR016181">
    <property type="entry name" value="Acyl_CoA_acyltransferase"/>
</dbReference>
<dbReference type="AlphaFoldDB" id="A0A1H7WT83"/>
<organism evidence="2 3">
    <name type="scientific">Bosea lupini</name>
    <dbReference type="NCBI Taxonomy" id="1036779"/>
    <lineage>
        <taxon>Bacteria</taxon>
        <taxon>Pseudomonadati</taxon>
        <taxon>Pseudomonadota</taxon>
        <taxon>Alphaproteobacteria</taxon>
        <taxon>Hyphomicrobiales</taxon>
        <taxon>Boseaceae</taxon>
        <taxon>Bosea</taxon>
    </lineage>
</organism>
<reference evidence="3" key="1">
    <citation type="submission" date="2016-10" db="EMBL/GenBank/DDBJ databases">
        <authorList>
            <person name="Varghese N."/>
            <person name="Submissions S."/>
        </authorList>
    </citation>
    <scope>NUCLEOTIDE SEQUENCE [LARGE SCALE GENOMIC DNA]</scope>
    <source>
        <strain evidence="3">LMG 26383,CCUG 61248,R- 45681</strain>
    </source>
</reference>
<dbReference type="STRING" id="1036779.SAMN04515666_1094"/>
<dbReference type="InterPro" id="IPR045057">
    <property type="entry name" value="Gcn5-rel_NAT"/>
</dbReference>
<dbReference type="Gene3D" id="3.40.630.30">
    <property type="match status" value="1"/>
</dbReference>
<dbReference type="Pfam" id="PF14542">
    <property type="entry name" value="Acetyltransf_CG"/>
    <property type="match status" value="1"/>
</dbReference>
<dbReference type="RefSeq" id="WP_091840249.1">
    <property type="nucleotide sequence ID" value="NZ_FOAN01000009.1"/>
</dbReference>
<dbReference type="InterPro" id="IPR031165">
    <property type="entry name" value="GNAT_YJDJ"/>
</dbReference>
<dbReference type="SUPFAM" id="SSF55729">
    <property type="entry name" value="Acyl-CoA N-acyltransferases (Nat)"/>
    <property type="match status" value="1"/>
</dbReference>
<keyword evidence="3" id="KW-1185">Reference proteome</keyword>
<name>A0A1H7WT83_9HYPH</name>
<evidence type="ECO:0000313" key="2">
    <source>
        <dbReference type="EMBL" id="SEM24770.1"/>
    </source>
</evidence>
<accession>A0A1H7WT83</accession>
<proteinExistence type="predicted"/>
<feature type="domain" description="N-acetyltransferase" evidence="1">
    <location>
        <begin position="6"/>
        <end position="91"/>
    </location>
</feature>
<sequence length="92" mass="9979">MGTGVVDCPDQNRFELDIGGELALAYYKLDGDRVVLTHTEVPQALSGQGIGSRLAKGVFEQIRASGRKAVPRCSFMAGWVSRHPEYDDIVVG</sequence>
<dbReference type="EMBL" id="FOAN01000009">
    <property type="protein sequence ID" value="SEM24770.1"/>
    <property type="molecule type" value="Genomic_DNA"/>
</dbReference>
<dbReference type="PANTHER" id="PTHR31435">
    <property type="entry name" value="PROTEIN NATD1"/>
    <property type="match status" value="1"/>
</dbReference>
<dbReference type="PROSITE" id="PS51729">
    <property type="entry name" value="GNAT_YJDJ"/>
    <property type="match status" value="1"/>
</dbReference>
<dbReference type="OrthoDB" id="9800945at2"/>
<evidence type="ECO:0000259" key="1">
    <source>
        <dbReference type="PROSITE" id="PS51729"/>
    </source>
</evidence>